<dbReference type="Proteomes" id="UP000789595">
    <property type="component" value="Unassembled WGS sequence"/>
</dbReference>
<dbReference type="Pfam" id="PF12796">
    <property type="entry name" value="Ank_2"/>
    <property type="match status" value="1"/>
</dbReference>
<dbReference type="PROSITE" id="PS50297">
    <property type="entry name" value="ANK_REP_REGION"/>
    <property type="match status" value="1"/>
</dbReference>
<protein>
    <submittedName>
        <fullName evidence="4">Uncharacterized protein</fullName>
    </submittedName>
</protein>
<evidence type="ECO:0000313" key="4">
    <source>
        <dbReference type="EMBL" id="CAH0366383.1"/>
    </source>
</evidence>
<feature type="repeat" description="ANK" evidence="3">
    <location>
        <begin position="105"/>
        <end position="137"/>
    </location>
</feature>
<dbReference type="SUPFAM" id="SSF48403">
    <property type="entry name" value="Ankyrin repeat"/>
    <property type="match status" value="1"/>
</dbReference>
<evidence type="ECO:0000313" key="5">
    <source>
        <dbReference type="Proteomes" id="UP000789595"/>
    </source>
</evidence>
<sequence length="324" mass="35652">MARLDADAVGGQFSPTWMGRHSLYTQVTGDARGPDNVVAHGANRRLWTAVDTGYLLGIRAAIRAGADIDSVDLGWAAVNWAVSQNRLDVASELLSLGANPNAGHPRASGLHVAAYRGRFDVVLMLLRSGAELREIPGVEHPMNVIPEWFGASPIVPRSRVENCPITIQYLRRVHESGGFNTYKETRYRGCLAVHLIARHRRLPTDVQGVILKTLLGSRGRKIIIEVVDMFSGLPATTSRIIHFIVDAKMCLRILFKRYLRLMNDDLSEVVARVYQGRRVKLSFRLPDTDVGINGTETLRSLGLSSAAEAGEMAPVVFEAHLLEA</sequence>
<keyword evidence="1" id="KW-0677">Repeat</keyword>
<dbReference type="InterPro" id="IPR036770">
    <property type="entry name" value="Ankyrin_rpt-contain_sf"/>
</dbReference>
<gene>
    <name evidence="4" type="ORF">PECAL_1P28750</name>
</gene>
<dbReference type="SMART" id="SM00248">
    <property type="entry name" value="ANK"/>
    <property type="match status" value="3"/>
</dbReference>
<evidence type="ECO:0000256" key="3">
    <source>
        <dbReference type="PROSITE-ProRule" id="PRU00023"/>
    </source>
</evidence>
<dbReference type="InterPro" id="IPR002110">
    <property type="entry name" value="Ankyrin_rpt"/>
</dbReference>
<dbReference type="PROSITE" id="PS50088">
    <property type="entry name" value="ANK_REPEAT"/>
    <property type="match status" value="1"/>
</dbReference>
<dbReference type="Gene3D" id="1.25.40.20">
    <property type="entry name" value="Ankyrin repeat-containing domain"/>
    <property type="match status" value="1"/>
</dbReference>
<dbReference type="PANTHER" id="PTHR24171">
    <property type="entry name" value="ANKYRIN REPEAT DOMAIN-CONTAINING PROTEIN 39-RELATED"/>
    <property type="match status" value="1"/>
</dbReference>
<proteinExistence type="predicted"/>
<name>A0A8J2S6N5_9STRA</name>
<dbReference type="EMBL" id="CAKKNE010000001">
    <property type="protein sequence ID" value="CAH0366383.1"/>
    <property type="molecule type" value="Genomic_DNA"/>
</dbReference>
<dbReference type="PANTHER" id="PTHR24171:SF9">
    <property type="entry name" value="ANKYRIN REPEAT DOMAIN-CONTAINING PROTEIN 39"/>
    <property type="match status" value="1"/>
</dbReference>
<keyword evidence="2 3" id="KW-0040">ANK repeat</keyword>
<evidence type="ECO:0000256" key="1">
    <source>
        <dbReference type="ARBA" id="ARBA00022737"/>
    </source>
</evidence>
<reference evidence="4" key="1">
    <citation type="submission" date="2021-11" db="EMBL/GenBank/DDBJ databases">
        <authorList>
            <consortium name="Genoscope - CEA"/>
            <person name="William W."/>
        </authorList>
    </citation>
    <scope>NUCLEOTIDE SEQUENCE</scope>
</reference>
<keyword evidence="5" id="KW-1185">Reference proteome</keyword>
<comment type="caution">
    <text evidence="4">The sequence shown here is derived from an EMBL/GenBank/DDBJ whole genome shotgun (WGS) entry which is preliminary data.</text>
</comment>
<dbReference type="AlphaFoldDB" id="A0A8J2S6N5"/>
<evidence type="ECO:0000256" key="2">
    <source>
        <dbReference type="ARBA" id="ARBA00023043"/>
    </source>
</evidence>
<accession>A0A8J2S6N5</accession>
<organism evidence="4 5">
    <name type="scientific">Pelagomonas calceolata</name>
    <dbReference type="NCBI Taxonomy" id="35677"/>
    <lineage>
        <taxon>Eukaryota</taxon>
        <taxon>Sar</taxon>
        <taxon>Stramenopiles</taxon>
        <taxon>Ochrophyta</taxon>
        <taxon>Pelagophyceae</taxon>
        <taxon>Pelagomonadales</taxon>
        <taxon>Pelagomonadaceae</taxon>
        <taxon>Pelagomonas</taxon>
    </lineage>
</organism>
<dbReference type="OrthoDB" id="416222at2759"/>